<feature type="region of interest" description="Disordered" evidence="5">
    <location>
        <begin position="114"/>
        <end position="134"/>
    </location>
</feature>
<evidence type="ECO:0000313" key="8">
    <source>
        <dbReference type="EMBL" id="KAF7578501.1"/>
    </source>
</evidence>
<evidence type="ECO:0000256" key="2">
    <source>
        <dbReference type="ARBA" id="ARBA00022692"/>
    </source>
</evidence>
<dbReference type="GeneID" id="90954385"/>
<dbReference type="EMBL" id="NQIK02000001">
    <property type="protein sequence ID" value="KAF7578501.1"/>
    <property type="molecule type" value="Genomic_DNA"/>
</dbReference>
<proteinExistence type="predicted"/>
<sequence length="231" mass="24778">MKNRLLLLFTTFATRALAASQIALFTDGNCQDSLRGLEGPNGYPNGTCTDLRRSGPYGSFQVVGLDPGCTVTIYAKDTTTDPCSGYAQEIQPVECFNSTFVYYSIDFCDPSGAQSPSPKPALSQTPTPTPNSSKISTGAIAGAAVGGVIGLGIILGLILLFVIKRRRSRRIQETPGTTERMNNEPVEVHGGHMQELGPGTVAYKHHAFEVEQPPIELAANETGRDHAQRLH</sequence>
<evidence type="ECO:0000256" key="7">
    <source>
        <dbReference type="SAM" id="SignalP"/>
    </source>
</evidence>
<dbReference type="GO" id="GO:0071944">
    <property type="term" value="C:cell periphery"/>
    <property type="evidence" value="ECO:0007669"/>
    <property type="project" value="UniProtKB-ARBA"/>
</dbReference>
<keyword evidence="2 6" id="KW-0812">Transmembrane</keyword>
<dbReference type="GO" id="GO:0016020">
    <property type="term" value="C:membrane"/>
    <property type="evidence" value="ECO:0007669"/>
    <property type="project" value="UniProtKB-SubCell"/>
</dbReference>
<comment type="caution">
    <text evidence="8">The sequence shown here is derived from an EMBL/GenBank/DDBJ whole genome shotgun (WGS) entry which is preliminary data.</text>
</comment>
<dbReference type="Proteomes" id="UP000245464">
    <property type="component" value="Chromosome 1"/>
</dbReference>
<dbReference type="KEGG" id="ptrr:90954385"/>
<dbReference type="PANTHER" id="PTHR15549">
    <property type="entry name" value="PAIRED IMMUNOGLOBULIN-LIKE TYPE 2 RECEPTOR"/>
    <property type="match status" value="1"/>
</dbReference>
<keyword evidence="3 6" id="KW-1133">Transmembrane helix</keyword>
<evidence type="ECO:0000256" key="3">
    <source>
        <dbReference type="ARBA" id="ARBA00022989"/>
    </source>
</evidence>
<keyword evidence="7" id="KW-0732">Signal</keyword>
<dbReference type="InterPro" id="IPR051694">
    <property type="entry name" value="Immunoregulatory_rcpt-like"/>
</dbReference>
<evidence type="ECO:0000256" key="1">
    <source>
        <dbReference type="ARBA" id="ARBA00004167"/>
    </source>
</evidence>
<evidence type="ECO:0000256" key="6">
    <source>
        <dbReference type="SAM" id="Phobius"/>
    </source>
</evidence>
<protein>
    <submittedName>
        <fullName evidence="8">Uncharacterized protein</fullName>
    </submittedName>
</protein>
<evidence type="ECO:0000256" key="5">
    <source>
        <dbReference type="SAM" id="MobiDB-lite"/>
    </source>
</evidence>
<comment type="subcellular location">
    <subcellularLocation>
        <location evidence="1">Membrane</location>
        <topology evidence="1">Single-pass membrane protein</topology>
    </subcellularLocation>
</comment>
<dbReference type="RefSeq" id="XP_065965962.1">
    <property type="nucleotide sequence ID" value="XM_066103760.1"/>
</dbReference>
<feature type="transmembrane region" description="Helical" evidence="6">
    <location>
        <begin position="139"/>
        <end position="163"/>
    </location>
</feature>
<organism evidence="8 9">
    <name type="scientific">Pyrenophora tritici-repentis</name>
    <dbReference type="NCBI Taxonomy" id="45151"/>
    <lineage>
        <taxon>Eukaryota</taxon>
        <taxon>Fungi</taxon>
        <taxon>Dikarya</taxon>
        <taxon>Ascomycota</taxon>
        <taxon>Pezizomycotina</taxon>
        <taxon>Dothideomycetes</taxon>
        <taxon>Pleosporomycetidae</taxon>
        <taxon>Pleosporales</taxon>
        <taxon>Pleosporineae</taxon>
        <taxon>Pleosporaceae</taxon>
        <taxon>Pyrenophora</taxon>
    </lineage>
</organism>
<feature type="chain" id="PRO_5044017180" evidence="7">
    <location>
        <begin position="19"/>
        <end position="231"/>
    </location>
</feature>
<evidence type="ECO:0000256" key="4">
    <source>
        <dbReference type="ARBA" id="ARBA00023136"/>
    </source>
</evidence>
<name>A0A5M9LUY7_9PLEO</name>
<reference evidence="8" key="1">
    <citation type="journal article" date="2018" name="BMC Genomics">
        <title>Comparative genomics of the wheat fungal pathogen Pyrenophora tritici-repentis reveals chromosomal variations and genome plasticity.</title>
        <authorList>
            <person name="Moolhuijzen P."/>
            <person name="See P.T."/>
            <person name="Hane J.K."/>
            <person name="Shi G."/>
            <person name="Liu Z."/>
            <person name="Oliver R.P."/>
            <person name="Moffat C.S."/>
        </authorList>
    </citation>
    <scope>NUCLEOTIDE SEQUENCE [LARGE SCALE GENOMIC DNA]</scope>
    <source>
        <strain evidence="8">M4</strain>
    </source>
</reference>
<dbReference type="AlphaFoldDB" id="A0A5M9LUY7"/>
<feature type="signal peptide" evidence="7">
    <location>
        <begin position="1"/>
        <end position="18"/>
    </location>
</feature>
<keyword evidence="4 6" id="KW-0472">Membrane</keyword>
<evidence type="ECO:0000313" key="9">
    <source>
        <dbReference type="Proteomes" id="UP000245464"/>
    </source>
</evidence>
<gene>
    <name evidence="8" type="ORF">PtrM4_027410</name>
</gene>
<accession>A0A5M9LUY7</accession>